<evidence type="ECO:0000313" key="2">
    <source>
        <dbReference type="Proteomes" id="UP000215367"/>
    </source>
</evidence>
<protein>
    <submittedName>
        <fullName evidence="1">Uncharacterized protein</fullName>
    </submittedName>
</protein>
<dbReference type="RefSeq" id="WP_094306833.1">
    <property type="nucleotide sequence ID" value="NZ_NOWT01000043.1"/>
</dbReference>
<sequence length="160" mass="18059">MPKPKNFSVENAAGERFQLDASQPGHVLVYRFADKAKATDWKSRRRNTTGGGFAKPSDAVLNDWAIKQSSFGSQSENTNDNPFLSVATDYETLYARAEGWVKKILETAPDLGIFSVPYDKLYRPSPTKPLSREETEWLYYDGDDELETHLASWAANPYKT</sequence>
<evidence type="ECO:0000313" key="1">
    <source>
        <dbReference type="EMBL" id="OYD80855.1"/>
    </source>
</evidence>
<gene>
    <name evidence="1" type="ORF">CHT98_28920</name>
</gene>
<name>A0A235H6N3_AZOBR</name>
<dbReference type="AlphaFoldDB" id="A0A235H6N3"/>
<organism evidence="1 2">
    <name type="scientific">Azospirillum brasilense</name>
    <dbReference type="NCBI Taxonomy" id="192"/>
    <lineage>
        <taxon>Bacteria</taxon>
        <taxon>Pseudomonadati</taxon>
        <taxon>Pseudomonadota</taxon>
        <taxon>Alphaproteobacteria</taxon>
        <taxon>Rhodospirillales</taxon>
        <taxon>Azospirillaceae</taxon>
        <taxon>Azospirillum</taxon>
    </lineage>
</organism>
<reference evidence="1 2" key="1">
    <citation type="submission" date="2017-07" db="EMBL/GenBank/DDBJ databases">
        <title>Whole genome sequence of Azospirillum brasilense 2A1, a potential biofertilizer strain.</title>
        <authorList>
            <person name="Fontana C.A."/>
            <person name="Toffoli L.M."/>
            <person name="Salazar S.M."/>
            <person name="Puglisi E."/>
            <person name="Pedraza R."/>
            <person name="Bassi D."/>
            <person name="Cocconcelli P.S."/>
        </authorList>
    </citation>
    <scope>NUCLEOTIDE SEQUENCE [LARGE SCALE GENOMIC DNA]</scope>
    <source>
        <strain evidence="1 2">2A1</strain>
        <plasmid evidence="1">unnamed</plasmid>
    </source>
</reference>
<dbReference type="Proteomes" id="UP000215367">
    <property type="component" value="Unassembled WGS sequence"/>
</dbReference>
<geneLocation type="plasmid" evidence="1">
    <name>unnamed</name>
</geneLocation>
<proteinExistence type="predicted"/>
<comment type="caution">
    <text evidence="1">The sequence shown here is derived from an EMBL/GenBank/DDBJ whole genome shotgun (WGS) entry which is preliminary data.</text>
</comment>
<accession>A0A235H6N3</accession>
<dbReference type="EMBL" id="NOWT01000043">
    <property type="protein sequence ID" value="OYD80855.1"/>
    <property type="molecule type" value="Genomic_DNA"/>
</dbReference>
<keyword evidence="1" id="KW-0614">Plasmid</keyword>